<keyword evidence="3" id="KW-1185">Reference proteome</keyword>
<organism evidence="2 3">
    <name type="scientific">Nonomuraea jiangxiensis</name>
    <dbReference type="NCBI Taxonomy" id="633440"/>
    <lineage>
        <taxon>Bacteria</taxon>
        <taxon>Bacillati</taxon>
        <taxon>Actinomycetota</taxon>
        <taxon>Actinomycetes</taxon>
        <taxon>Streptosporangiales</taxon>
        <taxon>Streptosporangiaceae</taxon>
        <taxon>Nonomuraea</taxon>
    </lineage>
</organism>
<proteinExistence type="predicted"/>
<keyword evidence="1" id="KW-0472">Membrane</keyword>
<dbReference type="EMBL" id="FNDJ01000025">
    <property type="protein sequence ID" value="SDL37579.1"/>
    <property type="molecule type" value="Genomic_DNA"/>
</dbReference>
<feature type="transmembrane region" description="Helical" evidence="1">
    <location>
        <begin position="43"/>
        <end position="61"/>
    </location>
</feature>
<sequence length="67" mass="7034">MDKLKMTAQIIAGIVAVLLVIAICAAAVGIWTSLIGVGFGRGFMFGASGTTIALVAGWRAVRREKRK</sequence>
<dbReference type="RefSeq" id="WP_090944509.1">
    <property type="nucleotide sequence ID" value="NZ_FNDJ01000025.1"/>
</dbReference>
<feature type="transmembrane region" description="Helical" evidence="1">
    <location>
        <begin position="12"/>
        <end position="37"/>
    </location>
</feature>
<dbReference type="AlphaFoldDB" id="A0A1G9JJ67"/>
<reference evidence="2 3" key="1">
    <citation type="submission" date="2016-10" db="EMBL/GenBank/DDBJ databases">
        <authorList>
            <person name="de Groot N.N."/>
        </authorList>
    </citation>
    <scope>NUCLEOTIDE SEQUENCE [LARGE SCALE GENOMIC DNA]</scope>
    <source>
        <strain evidence="2 3">CGMCC 4.6533</strain>
    </source>
</reference>
<evidence type="ECO:0000313" key="2">
    <source>
        <dbReference type="EMBL" id="SDL37579.1"/>
    </source>
</evidence>
<gene>
    <name evidence="2" type="ORF">SAMN05421869_12561</name>
</gene>
<protein>
    <submittedName>
        <fullName evidence="2">Uncharacterized protein</fullName>
    </submittedName>
</protein>
<dbReference type="Proteomes" id="UP000199202">
    <property type="component" value="Unassembled WGS sequence"/>
</dbReference>
<keyword evidence="1" id="KW-1133">Transmembrane helix</keyword>
<evidence type="ECO:0000256" key="1">
    <source>
        <dbReference type="SAM" id="Phobius"/>
    </source>
</evidence>
<name>A0A1G9JJ67_9ACTN</name>
<accession>A0A1G9JJ67</accession>
<dbReference type="STRING" id="633440.SAMN05421869_12561"/>
<evidence type="ECO:0000313" key="3">
    <source>
        <dbReference type="Proteomes" id="UP000199202"/>
    </source>
</evidence>
<keyword evidence="1" id="KW-0812">Transmembrane</keyword>